<dbReference type="AlphaFoldDB" id="A0A9X2B351"/>
<evidence type="ECO:0000256" key="1">
    <source>
        <dbReference type="SAM" id="SignalP"/>
    </source>
</evidence>
<dbReference type="Pfam" id="PF14275">
    <property type="entry name" value="DUF4362"/>
    <property type="match status" value="1"/>
</dbReference>
<gene>
    <name evidence="2" type="ORF">MUG84_16050</name>
</gene>
<accession>A0A9X2B351</accession>
<protein>
    <submittedName>
        <fullName evidence="2">DUF4362 domain-containing protein</fullName>
    </submittedName>
</protein>
<dbReference type="RefSeq" id="WP_244726431.1">
    <property type="nucleotide sequence ID" value="NZ_JALIRP010000006.1"/>
</dbReference>
<name>A0A9X2B351_9BACL</name>
<reference evidence="2" key="1">
    <citation type="submission" date="2022-04" db="EMBL/GenBank/DDBJ databases">
        <title>Paenibacillus mangrovi sp. nov., a novel endophytic bacterium isolated from bark of Kandelia candel.</title>
        <authorList>
            <person name="Tuo L."/>
        </authorList>
    </citation>
    <scope>NUCLEOTIDE SEQUENCE</scope>
    <source>
        <strain evidence="2">KQZ6P-2</strain>
    </source>
</reference>
<organism evidence="2 3">
    <name type="scientific">Paenibacillus mangrovi</name>
    <dbReference type="NCBI Taxonomy" id="2931978"/>
    <lineage>
        <taxon>Bacteria</taxon>
        <taxon>Bacillati</taxon>
        <taxon>Bacillota</taxon>
        <taxon>Bacilli</taxon>
        <taxon>Bacillales</taxon>
        <taxon>Paenibacillaceae</taxon>
        <taxon>Paenibacillus</taxon>
    </lineage>
</organism>
<comment type="caution">
    <text evidence="2">The sequence shown here is derived from an EMBL/GenBank/DDBJ whole genome shotgun (WGS) entry which is preliminary data.</text>
</comment>
<dbReference type="PROSITE" id="PS51257">
    <property type="entry name" value="PROKAR_LIPOPROTEIN"/>
    <property type="match status" value="1"/>
</dbReference>
<evidence type="ECO:0000313" key="3">
    <source>
        <dbReference type="Proteomes" id="UP001139347"/>
    </source>
</evidence>
<evidence type="ECO:0000313" key="2">
    <source>
        <dbReference type="EMBL" id="MCJ8013244.1"/>
    </source>
</evidence>
<dbReference type="InterPro" id="IPR025372">
    <property type="entry name" value="DUF4362"/>
</dbReference>
<dbReference type="EMBL" id="JALIRP010000006">
    <property type="protein sequence ID" value="MCJ8013244.1"/>
    <property type="molecule type" value="Genomic_DNA"/>
</dbReference>
<dbReference type="Proteomes" id="UP001139347">
    <property type="component" value="Unassembled WGS sequence"/>
</dbReference>
<feature type="chain" id="PRO_5040970342" evidence="1">
    <location>
        <begin position="20"/>
        <end position="155"/>
    </location>
</feature>
<keyword evidence="3" id="KW-1185">Reference proteome</keyword>
<sequence>MIKTAVGLLAALLFLSGCGSTYTYKDAEKDGYVVAGAGPGQQANIEKLEQFYADFQNKVPSKVRIVHFTDEGDPVYLDLNSNGQDIQFTRDNSKDQFGGQDRGKKSTVCKQIIKRDEMSGDASGVEYDLKDCTDDIGYSDAESKEYFLLFLEDKK</sequence>
<keyword evidence="1" id="KW-0732">Signal</keyword>
<proteinExistence type="predicted"/>
<feature type="signal peptide" evidence="1">
    <location>
        <begin position="1"/>
        <end position="19"/>
    </location>
</feature>